<evidence type="ECO:0000259" key="5">
    <source>
        <dbReference type="PROSITE" id="PS51884"/>
    </source>
</evidence>
<evidence type="ECO:0000313" key="6">
    <source>
        <dbReference type="EMBL" id="MFC4129498.1"/>
    </source>
</evidence>
<organism evidence="6 7">
    <name type="scientific">Hamadaea flava</name>
    <dbReference type="NCBI Taxonomy" id="1742688"/>
    <lineage>
        <taxon>Bacteria</taxon>
        <taxon>Bacillati</taxon>
        <taxon>Actinomycetota</taxon>
        <taxon>Actinomycetes</taxon>
        <taxon>Micromonosporales</taxon>
        <taxon>Micromonosporaceae</taxon>
        <taxon>Hamadaea</taxon>
    </lineage>
</organism>
<comment type="caution">
    <text evidence="6">The sequence shown here is derived from an EMBL/GenBank/DDBJ whole genome shotgun (WGS) entry which is preliminary data.</text>
</comment>
<keyword evidence="1" id="KW-0964">Secreted</keyword>
<dbReference type="Pfam" id="PF03777">
    <property type="entry name" value="ChpA-C"/>
    <property type="match status" value="2"/>
</dbReference>
<keyword evidence="4" id="KW-0732">Signal</keyword>
<evidence type="ECO:0000313" key="7">
    <source>
        <dbReference type="Proteomes" id="UP001595816"/>
    </source>
</evidence>
<name>A0ABV8LH03_9ACTN</name>
<keyword evidence="1" id="KW-0134">Cell wall</keyword>
<dbReference type="RefSeq" id="WP_253759508.1">
    <property type="nucleotide sequence ID" value="NZ_JAMZDZ010000001.1"/>
</dbReference>
<protein>
    <submittedName>
        <fullName evidence="6">Chaplin family protein</fullName>
    </submittedName>
</protein>
<keyword evidence="7" id="KW-1185">Reference proteome</keyword>
<feature type="domain" description="Chaplin" evidence="5">
    <location>
        <begin position="95"/>
        <end position="135"/>
    </location>
</feature>
<dbReference type="EMBL" id="JBHSAY010000003">
    <property type="protein sequence ID" value="MFC4129498.1"/>
    <property type="molecule type" value="Genomic_DNA"/>
</dbReference>
<feature type="domain" description="Chaplin" evidence="5">
    <location>
        <begin position="37"/>
        <end position="77"/>
    </location>
</feature>
<dbReference type="InterPro" id="IPR005528">
    <property type="entry name" value="ChpA-H"/>
</dbReference>
<evidence type="ECO:0000256" key="1">
    <source>
        <dbReference type="ARBA" id="ARBA00022512"/>
    </source>
</evidence>
<evidence type="ECO:0000256" key="2">
    <source>
        <dbReference type="ARBA" id="ARBA00022889"/>
    </source>
</evidence>
<gene>
    <name evidence="6" type="ORF">ACFOZ4_02645</name>
</gene>
<feature type="signal peptide" evidence="4">
    <location>
        <begin position="1"/>
        <end position="28"/>
    </location>
</feature>
<sequence length="167" mass="16482">MKTWVRRSLNAGALTAGALLATGTAAHADATLVSSDNVGILNGTQVLLPVQAPIDVCGNAVAVGGAAGAGCVGGSAAMLSPEWGWAHYQAKTGPNIGIGNGTQIIAPIQVPVDVCGNAVAVLGQAYAGCEGGASATITGKTKPGGHYTKESTEAGVLPRVWSTDCRS</sequence>
<keyword evidence="2" id="KW-0130">Cell adhesion</keyword>
<feature type="chain" id="PRO_5046831234" evidence="4">
    <location>
        <begin position="29"/>
        <end position="167"/>
    </location>
</feature>
<proteinExistence type="predicted"/>
<keyword evidence="3" id="KW-0034">Amyloid</keyword>
<reference evidence="7" key="1">
    <citation type="journal article" date="2019" name="Int. J. Syst. Evol. Microbiol.">
        <title>The Global Catalogue of Microorganisms (GCM) 10K type strain sequencing project: providing services to taxonomists for standard genome sequencing and annotation.</title>
        <authorList>
            <consortium name="The Broad Institute Genomics Platform"/>
            <consortium name="The Broad Institute Genome Sequencing Center for Infectious Disease"/>
            <person name="Wu L."/>
            <person name="Ma J."/>
        </authorList>
    </citation>
    <scope>NUCLEOTIDE SEQUENCE [LARGE SCALE GENOMIC DNA]</scope>
    <source>
        <strain evidence="7">CGMCC 4.7289</strain>
    </source>
</reference>
<dbReference type="PROSITE" id="PS51884">
    <property type="entry name" value="CHAPLIN"/>
    <property type="match status" value="2"/>
</dbReference>
<dbReference type="Proteomes" id="UP001595816">
    <property type="component" value="Unassembled WGS sequence"/>
</dbReference>
<evidence type="ECO:0000256" key="3">
    <source>
        <dbReference type="ARBA" id="ARBA00023087"/>
    </source>
</evidence>
<evidence type="ECO:0000256" key="4">
    <source>
        <dbReference type="SAM" id="SignalP"/>
    </source>
</evidence>
<accession>A0ABV8LH03</accession>